<dbReference type="AlphaFoldDB" id="A0AAV5AJQ1"/>
<dbReference type="PANTHER" id="PTHR14614">
    <property type="entry name" value="HEPATOCELLULAR CARCINOMA-ASSOCIATED ANTIGEN"/>
    <property type="match status" value="1"/>
</dbReference>
<dbReference type="GO" id="GO:0008757">
    <property type="term" value="F:S-adenosylmethionine-dependent methyltransferase activity"/>
    <property type="evidence" value="ECO:0007669"/>
    <property type="project" value="UniProtKB-ARBA"/>
</dbReference>
<dbReference type="InterPro" id="IPR019410">
    <property type="entry name" value="Methyltransf_16"/>
</dbReference>
<dbReference type="SUPFAM" id="SSF53335">
    <property type="entry name" value="S-adenosyl-L-methionine-dependent methyltransferases"/>
    <property type="match status" value="1"/>
</dbReference>
<reference evidence="1" key="1">
    <citation type="submission" date="2021-10" db="EMBL/GenBank/DDBJ databases">
        <title>De novo Genome Assembly of Clathrus columnatus (Basidiomycota, Fungi) Using Illumina and Nanopore Sequence Data.</title>
        <authorList>
            <person name="Ogiso-Tanaka E."/>
            <person name="Itagaki H."/>
            <person name="Hosoya T."/>
            <person name="Hosaka K."/>
        </authorList>
    </citation>
    <scope>NUCLEOTIDE SEQUENCE</scope>
    <source>
        <strain evidence="1">MO-923</strain>
    </source>
</reference>
<dbReference type="Proteomes" id="UP001050691">
    <property type="component" value="Unassembled WGS sequence"/>
</dbReference>
<gene>
    <name evidence="1" type="ORF">Clacol_007350</name>
</gene>
<evidence type="ECO:0000313" key="2">
    <source>
        <dbReference type="Proteomes" id="UP001050691"/>
    </source>
</evidence>
<sequence length="372" mass="41896">MKLGYPSSTLPVLKHLSTYSYKTILIALFNLRTLYWSAVSFPIGFTNILRISGDTIDSGYASAEDGEEEPLETLEILRNDPFEKKFAVKWLTGFVSCCDQWIEEGDEEEREGRVRILEEAIALLALSANMQINEALTRNFTFQTCWGGTLTIELNDEPYENDHESVGLQTWGSAFVFAKCICAQPEKFLVVTQPDVRPLTILELGAGTGLLSIVVARLLYSKMPHIDIFKIVASDFHPKVLKNLYKNVTRNFKESPHRIRIESLDWSNPPTELFGQFDVILAADVIYDSRHGQWIKSCAERMLRQTAHSVMWLIVPQRPTRTAEIEGIDSVFGGEGLQILTAETLPRSNGVGRADEDGYRLFKVGWANPSSP</sequence>
<accession>A0AAV5AJQ1</accession>
<protein>
    <submittedName>
        <fullName evidence="1">Uncharacterized protein</fullName>
    </submittedName>
</protein>
<comment type="caution">
    <text evidence="1">The sequence shown here is derived from an EMBL/GenBank/DDBJ whole genome shotgun (WGS) entry which is preliminary data.</text>
</comment>
<dbReference type="CDD" id="cd02440">
    <property type="entry name" value="AdoMet_MTases"/>
    <property type="match status" value="1"/>
</dbReference>
<keyword evidence="2" id="KW-1185">Reference proteome</keyword>
<name>A0AAV5AJQ1_9AGAM</name>
<dbReference type="Gene3D" id="3.40.50.150">
    <property type="entry name" value="Vaccinia Virus protein VP39"/>
    <property type="match status" value="1"/>
</dbReference>
<proteinExistence type="predicted"/>
<evidence type="ECO:0000313" key="1">
    <source>
        <dbReference type="EMBL" id="GJJ13100.1"/>
    </source>
</evidence>
<dbReference type="Pfam" id="PF10294">
    <property type="entry name" value="Methyltransf_16"/>
    <property type="match status" value="1"/>
</dbReference>
<dbReference type="EMBL" id="BPWL01000008">
    <property type="protein sequence ID" value="GJJ13100.1"/>
    <property type="molecule type" value="Genomic_DNA"/>
</dbReference>
<dbReference type="InterPro" id="IPR029063">
    <property type="entry name" value="SAM-dependent_MTases_sf"/>
</dbReference>
<organism evidence="1 2">
    <name type="scientific">Clathrus columnatus</name>
    <dbReference type="NCBI Taxonomy" id="1419009"/>
    <lineage>
        <taxon>Eukaryota</taxon>
        <taxon>Fungi</taxon>
        <taxon>Dikarya</taxon>
        <taxon>Basidiomycota</taxon>
        <taxon>Agaricomycotina</taxon>
        <taxon>Agaricomycetes</taxon>
        <taxon>Phallomycetidae</taxon>
        <taxon>Phallales</taxon>
        <taxon>Clathraceae</taxon>
        <taxon>Clathrus</taxon>
    </lineage>
</organism>